<dbReference type="GO" id="GO:0000981">
    <property type="term" value="F:DNA-binding transcription factor activity, RNA polymerase II-specific"/>
    <property type="evidence" value="ECO:0007669"/>
    <property type="project" value="TreeGrafter"/>
</dbReference>
<evidence type="ECO:0000313" key="11">
    <source>
        <dbReference type="Proteomes" id="UP000009169"/>
    </source>
</evidence>
<reference evidence="11" key="1">
    <citation type="journal article" date="2012" name="MBio">
        <title>Comparative genome analysis of Trichophyton rubrum and related dermatophytes reveals candidate genes involved in infection.</title>
        <authorList>
            <person name="Martinez D.A."/>
            <person name="Oliver B.G."/>
            <person name="Graeser Y."/>
            <person name="Goldberg J.M."/>
            <person name="Li W."/>
            <person name="Martinez-Rossi N.M."/>
            <person name="Monod M."/>
            <person name="Shelest E."/>
            <person name="Barton R.C."/>
            <person name="Birch E."/>
            <person name="Brakhage A.A."/>
            <person name="Chen Z."/>
            <person name="Gurr S.J."/>
            <person name="Heiman D."/>
            <person name="Heitman J."/>
            <person name="Kosti I."/>
            <person name="Rossi A."/>
            <person name="Saif S."/>
            <person name="Samalova M."/>
            <person name="Saunders C.W."/>
            <person name="Shea T."/>
            <person name="Summerbell R.C."/>
            <person name="Xu J."/>
            <person name="Young S."/>
            <person name="Zeng Q."/>
            <person name="Birren B.W."/>
            <person name="Cuomo C.A."/>
            <person name="White T.C."/>
        </authorList>
    </citation>
    <scope>NUCLEOTIDE SEQUENCE [LARGE SCALE GENOMIC DNA]</scope>
    <source>
        <strain evidence="11">ATCC MYA-4606 / CBS 127.97</strain>
    </source>
</reference>
<evidence type="ECO:0000256" key="7">
    <source>
        <dbReference type="PROSITE-ProRule" id="PRU00042"/>
    </source>
</evidence>
<dbReference type="HOGENOM" id="CLU_590776_0_0_1"/>
<accession>F2Q270</accession>
<dbReference type="InterPro" id="IPR013087">
    <property type="entry name" value="Znf_C2H2_type"/>
</dbReference>
<dbReference type="Proteomes" id="UP000009169">
    <property type="component" value="Unassembled WGS sequence"/>
</dbReference>
<dbReference type="VEuPathDB" id="FungiDB:TEQG_08779"/>
<evidence type="ECO:0000256" key="5">
    <source>
        <dbReference type="ARBA" id="ARBA00022833"/>
    </source>
</evidence>
<keyword evidence="5" id="KW-0862">Zinc</keyword>
<evidence type="ECO:0000313" key="10">
    <source>
        <dbReference type="EMBL" id="EGE08238.1"/>
    </source>
</evidence>
<dbReference type="Gene3D" id="6.10.140.2210">
    <property type="match status" value="1"/>
</dbReference>
<evidence type="ECO:0000256" key="8">
    <source>
        <dbReference type="SAM" id="MobiDB-lite"/>
    </source>
</evidence>
<proteinExistence type="predicted"/>
<keyword evidence="3" id="KW-0677">Repeat</keyword>
<feature type="domain" description="C2H2-type" evidence="9">
    <location>
        <begin position="74"/>
        <end position="97"/>
    </location>
</feature>
<protein>
    <recommendedName>
        <fullName evidence="9">C2H2-type domain-containing protein</fullName>
    </recommendedName>
</protein>
<gene>
    <name evidence="10" type="ORF">TEQG_08779</name>
</gene>
<evidence type="ECO:0000256" key="1">
    <source>
        <dbReference type="ARBA" id="ARBA00004123"/>
    </source>
</evidence>
<dbReference type="SUPFAM" id="SSF57667">
    <property type="entry name" value="beta-beta-alpha zinc fingers"/>
    <property type="match status" value="2"/>
</dbReference>
<dbReference type="PANTHER" id="PTHR24388:SF54">
    <property type="entry name" value="PROTEIN ESCARGOT"/>
    <property type="match status" value="1"/>
</dbReference>
<sequence>MDTRPYQRNYFSIVLQSQPEQQSNNQEERVVEPEQQLNGQEEGERAHCPFCPRNYASQEGLWNHTRKSHKDEIFYCPSCPKAYISQERLQTHIKAFHKEGARVYCSFCPRNYALQEGLWNHTRKYHKDEIFYCPSCPKTYISQERLQAHIKAFHKEGARVATSTPLKVVSTRPTESELPSASDRRAMATSFQVYHIPDGKSTISKILEADSALRNAKDSRIVRYSDGWFVASSTPPDTPNAHLIHDGLPRDKRQHILEGFLEAAADAANSENADAWSAYKRIAEQSGLTSDIEDRRYSRQNALQTFHGSRQQSLVKMMERIDNIFDHLRSRKCEEVVEEAWDLSTFSRKIYEEGEAWLNLQPRILLQAVNPIQDKITGYRGRIESIFYRLLKIKETGEKSNYYLLAAHGQLIEVRKDISLLSSSIPGETQHFNQPLRRGPKPLIVRSPVRIFYLLAYLLGYRY</sequence>
<name>F2Q270_TRIEC</name>
<feature type="domain" description="C2H2-type" evidence="9">
    <location>
        <begin position="131"/>
        <end position="154"/>
    </location>
</feature>
<dbReference type="PROSITE" id="PS00028">
    <property type="entry name" value="ZINC_FINGER_C2H2_1"/>
    <property type="match status" value="4"/>
</dbReference>
<keyword evidence="2" id="KW-0479">Metal-binding</keyword>
<evidence type="ECO:0000256" key="4">
    <source>
        <dbReference type="ARBA" id="ARBA00022771"/>
    </source>
</evidence>
<evidence type="ECO:0000256" key="6">
    <source>
        <dbReference type="ARBA" id="ARBA00023242"/>
    </source>
</evidence>
<dbReference type="Gene3D" id="3.30.160.60">
    <property type="entry name" value="Classic Zinc Finger"/>
    <property type="match status" value="1"/>
</dbReference>
<evidence type="ECO:0000256" key="3">
    <source>
        <dbReference type="ARBA" id="ARBA00022737"/>
    </source>
</evidence>
<evidence type="ECO:0000256" key="2">
    <source>
        <dbReference type="ARBA" id="ARBA00022723"/>
    </source>
</evidence>
<keyword evidence="6" id="KW-0539">Nucleus</keyword>
<dbReference type="SMART" id="SM00355">
    <property type="entry name" value="ZnF_C2H2"/>
    <property type="match status" value="4"/>
</dbReference>
<dbReference type="InterPro" id="IPR050527">
    <property type="entry name" value="Snail/Krueppel_Znf"/>
</dbReference>
<dbReference type="AlphaFoldDB" id="F2Q270"/>
<dbReference type="Pfam" id="PF13894">
    <property type="entry name" value="zf-C2H2_4"/>
    <property type="match status" value="1"/>
</dbReference>
<keyword evidence="4 7" id="KW-0863">Zinc-finger</keyword>
<dbReference type="eggNOG" id="KOG1721">
    <property type="taxonomic scope" value="Eukaryota"/>
</dbReference>
<dbReference type="GO" id="GO:0000978">
    <property type="term" value="F:RNA polymerase II cis-regulatory region sequence-specific DNA binding"/>
    <property type="evidence" value="ECO:0007669"/>
    <property type="project" value="TreeGrafter"/>
</dbReference>
<evidence type="ECO:0000259" key="9">
    <source>
        <dbReference type="PROSITE" id="PS50157"/>
    </source>
</evidence>
<dbReference type="GO" id="GO:0005634">
    <property type="term" value="C:nucleus"/>
    <property type="evidence" value="ECO:0007669"/>
    <property type="project" value="UniProtKB-SubCell"/>
</dbReference>
<dbReference type="PANTHER" id="PTHR24388">
    <property type="entry name" value="ZINC FINGER PROTEIN"/>
    <property type="match status" value="1"/>
</dbReference>
<dbReference type="PROSITE" id="PS50157">
    <property type="entry name" value="ZINC_FINGER_C2H2_2"/>
    <property type="match status" value="2"/>
</dbReference>
<keyword evidence="11" id="KW-1185">Reference proteome</keyword>
<dbReference type="InterPro" id="IPR036236">
    <property type="entry name" value="Znf_C2H2_sf"/>
</dbReference>
<dbReference type="EMBL" id="DS995775">
    <property type="protein sequence ID" value="EGE08238.1"/>
    <property type="molecule type" value="Genomic_DNA"/>
</dbReference>
<comment type="subcellular location">
    <subcellularLocation>
        <location evidence="1">Nucleus</location>
    </subcellularLocation>
</comment>
<feature type="region of interest" description="Disordered" evidence="8">
    <location>
        <begin position="17"/>
        <end position="45"/>
    </location>
</feature>
<organism evidence="10 11">
    <name type="scientific">Trichophyton equinum (strain ATCC MYA-4606 / CBS 127.97)</name>
    <name type="common">Horse ringworm fungus</name>
    <dbReference type="NCBI Taxonomy" id="559882"/>
    <lineage>
        <taxon>Eukaryota</taxon>
        <taxon>Fungi</taxon>
        <taxon>Dikarya</taxon>
        <taxon>Ascomycota</taxon>
        <taxon>Pezizomycotina</taxon>
        <taxon>Eurotiomycetes</taxon>
        <taxon>Eurotiomycetidae</taxon>
        <taxon>Onygenales</taxon>
        <taxon>Arthrodermataceae</taxon>
        <taxon>Trichophyton</taxon>
    </lineage>
</organism>
<dbReference type="Pfam" id="PF00096">
    <property type="entry name" value="zf-C2H2"/>
    <property type="match status" value="1"/>
</dbReference>
<dbReference type="GO" id="GO:0008270">
    <property type="term" value="F:zinc ion binding"/>
    <property type="evidence" value="ECO:0007669"/>
    <property type="project" value="UniProtKB-KW"/>
</dbReference>